<dbReference type="Proteomes" id="UP000245207">
    <property type="component" value="Unassembled WGS sequence"/>
</dbReference>
<dbReference type="GO" id="GO:0003676">
    <property type="term" value="F:nucleic acid binding"/>
    <property type="evidence" value="ECO:0007669"/>
    <property type="project" value="InterPro"/>
</dbReference>
<evidence type="ECO:0000256" key="2">
    <source>
        <dbReference type="SAM" id="MobiDB-lite"/>
    </source>
</evidence>
<dbReference type="GO" id="GO:0003964">
    <property type="term" value="F:RNA-directed DNA polymerase activity"/>
    <property type="evidence" value="ECO:0007669"/>
    <property type="project" value="UniProtKB-KW"/>
</dbReference>
<keyword evidence="4" id="KW-0695">RNA-directed DNA polymerase</keyword>
<sequence>MREMLQSLQVEIQRLRQQVSEAANRPPPYPVPFPQPIPGLYPEHLSDFCYRCGCLGHGRDSCTNEVITQYAGKWSFEMCAKVVRRLQTPAHHPQVTRFPPNLTPIFTHSYHPSTQSSPSRTNLESPVTEISHTPESEFELVTNSCETHPMSSYETRPTSSGIFKDNTQSIKSVSHQVCSNYYVTEPPEYITPTTWIPPSMSIDVSLAAALCKLAMKRKLDDVPSTLCSDKRMKSLSCGSPNINSRHFLQTIHADANQPDEQLTFEDPDREKNNHMTDRPPPIVVSERRKRGRPNTSVSNILISPDLMDVPIEIVEYDLSRNSPKVVVADLKQPHDQLMRAPVWDAIIQRSSSVGPCLVIGDFNLIGELSDKVGGVSNSHHIEEFQSFTATAGLIDIPYSGLKYTWSNQRSDGDNIRERIDRALGIINLFEACPFHSLLHKPLIGSDHAPLVYCSHPTNKKRRPRFHFESLWTTHEECENIIRASWPMLEVDNPLVGHKGQFVILCYQS</sequence>
<comment type="caution">
    <text evidence="4">The sequence shown here is derived from an EMBL/GenBank/DDBJ whole genome shotgun (WGS) entry which is preliminary data.</text>
</comment>
<dbReference type="InterPro" id="IPR001878">
    <property type="entry name" value="Znf_CCHC"/>
</dbReference>
<accession>A0A2U1PBI3</accession>
<dbReference type="SUPFAM" id="SSF56219">
    <property type="entry name" value="DNase I-like"/>
    <property type="match status" value="1"/>
</dbReference>
<dbReference type="AlphaFoldDB" id="A0A2U1PBI3"/>
<dbReference type="GO" id="GO:0008270">
    <property type="term" value="F:zinc ion binding"/>
    <property type="evidence" value="ECO:0007669"/>
    <property type="project" value="UniProtKB-KW"/>
</dbReference>
<keyword evidence="5" id="KW-1185">Reference proteome</keyword>
<evidence type="ECO:0000313" key="5">
    <source>
        <dbReference type="Proteomes" id="UP000245207"/>
    </source>
</evidence>
<protein>
    <submittedName>
        <fullName evidence="4">Reverse transcriptase</fullName>
    </submittedName>
</protein>
<dbReference type="PROSITE" id="PS50158">
    <property type="entry name" value="ZF_CCHC"/>
    <property type="match status" value="1"/>
</dbReference>
<feature type="domain" description="CCHC-type" evidence="3">
    <location>
        <begin position="49"/>
        <end position="64"/>
    </location>
</feature>
<proteinExistence type="predicted"/>
<gene>
    <name evidence="4" type="ORF">CTI12_AA171060</name>
</gene>
<evidence type="ECO:0000313" key="4">
    <source>
        <dbReference type="EMBL" id="PWA83112.1"/>
    </source>
</evidence>
<keyword evidence="1" id="KW-0479">Metal-binding</keyword>
<evidence type="ECO:0000259" key="3">
    <source>
        <dbReference type="PROSITE" id="PS50158"/>
    </source>
</evidence>
<keyword evidence="1" id="KW-0863">Zinc-finger</keyword>
<reference evidence="4 5" key="1">
    <citation type="journal article" date="2018" name="Mol. Plant">
        <title>The genome of Artemisia annua provides insight into the evolution of Asteraceae family and artemisinin biosynthesis.</title>
        <authorList>
            <person name="Shen Q."/>
            <person name="Zhang L."/>
            <person name="Liao Z."/>
            <person name="Wang S."/>
            <person name="Yan T."/>
            <person name="Shi P."/>
            <person name="Liu M."/>
            <person name="Fu X."/>
            <person name="Pan Q."/>
            <person name="Wang Y."/>
            <person name="Lv Z."/>
            <person name="Lu X."/>
            <person name="Zhang F."/>
            <person name="Jiang W."/>
            <person name="Ma Y."/>
            <person name="Chen M."/>
            <person name="Hao X."/>
            <person name="Li L."/>
            <person name="Tang Y."/>
            <person name="Lv G."/>
            <person name="Zhou Y."/>
            <person name="Sun X."/>
            <person name="Brodelius P.E."/>
            <person name="Rose J.K.C."/>
            <person name="Tang K."/>
        </authorList>
    </citation>
    <scope>NUCLEOTIDE SEQUENCE [LARGE SCALE GENOMIC DNA]</scope>
    <source>
        <strain evidence="5">cv. Huhao1</strain>
        <tissue evidence="4">Leaf</tissue>
    </source>
</reference>
<name>A0A2U1PBI3_ARTAN</name>
<keyword evidence="1" id="KW-0862">Zinc</keyword>
<dbReference type="Gene3D" id="3.60.10.10">
    <property type="entry name" value="Endonuclease/exonuclease/phosphatase"/>
    <property type="match status" value="1"/>
</dbReference>
<feature type="region of interest" description="Disordered" evidence="2">
    <location>
        <begin position="261"/>
        <end position="281"/>
    </location>
</feature>
<organism evidence="4 5">
    <name type="scientific">Artemisia annua</name>
    <name type="common">Sweet wormwood</name>
    <dbReference type="NCBI Taxonomy" id="35608"/>
    <lineage>
        <taxon>Eukaryota</taxon>
        <taxon>Viridiplantae</taxon>
        <taxon>Streptophyta</taxon>
        <taxon>Embryophyta</taxon>
        <taxon>Tracheophyta</taxon>
        <taxon>Spermatophyta</taxon>
        <taxon>Magnoliopsida</taxon>
        <taxon>eudicotyledons</taxon>
        <taxon>Gunneridae</taxon>
        <taxon>Pentapetalae</taxon>
        <taxon>asterids</taxon>
        <taxon>campanulids</taxon>
        <taxon>Asterales</taxon>
        <taxon>Asteraceae</taxon>
        <taxon>Asteroideae</taxon>
        <taxon>Anthemideae</taxon>
        <taxon>Artemisiinae</taxon>
        <taxon>Artemisia</taxon>
    </lineage>
</organism>
<keyword evidence="4" id="KW-0808">Transferase</keyword>
<dbReference type="EMBL" id="PKPP01001390">
    <property type="protein sequence ID" value="PWA83112.1"/>
    <property type="molecule type" value="Genomic_DNA"/>
</dbReference>
<feature type="compositionally biased region" description="Basic and acidic residues" evidence="2">
    <location>
        <begin position="266"/>
        <end position="277"/>
    </location>
</feature>
<dbReference type="PANTHER" id="PTHR33710:SF79">
    <property type="entry name" value="OS06G0205337 PROTEIN"/>
    <property type="match status" value="1"/>
</dbReference>
<dbReference type="OrthoDB" id="1001388at2759"/>
<evidence type="ECO:0000256" key="1">
    <source>
        <dbReference type="PROSITE-ProRule" id="PRU00047"/>
    </source>
</evidence>
<dbReference type="STRING" id="35608.A0A2U1PBI3"/>
<dbReference type="InterPro" id="IPR036691">
    <property type="entry name" value="Endo/exonu/phosph_ase_sf"/>
</dbReference>
<dbReference type="PANTHER" id="PTHR33710">
    <property type="entry name" value="BNAC02G09200D PROTEIN"/>
    <property type="match status" value="1"/>
</dbReference>
<keyword evidence="4" id="KW-0548">Nucleotidyltransferase</keyword>